<dbReference type="Proteomes" id="UP000450000">
    <property type="component" value="Unassembled WGS sequence"/>
</dbReference>
<dbReference type="SUPFAM" id="SSF140453">
    <property type="entry name" value="EsxAB dimer-like"/>
    <property type="match status" value="1"/>
</dbReference>
<dbReference type="Gene3D" id="1.10.287.1060">
    <property type="entry name" value="ESAT-6-like"/>
    <property type="match status" value="1"/>
</dbReference>
<dbReference type="InterPro" id="IPR036689">
    <property type="entry name" value="ESAT-6-like_sf"/>
</dbReference>
<evidence type="ECO:0000313" key="2">
    <source>
        <dbReference type="Proteomes" id="UP000450000"/>
    </source>
</evidence>
<dbReference type="AlphaFoldDB" id="A0A6N7L5R5"/>
<dbReference type="EMBL" id="WBOF01000015">
    <property type="protein sequence ID" value="MQS18138.1"/>
    <property type="molecule type" value="Genomic_DNA"/>
</dbReference>
<accession>A0A6N7L5R5</accession>
<evidence type="ECO:0000313" key="1">
    <source>
        <dbReference type="EMBL" id="MQS18138.1"/>
    </source>
</evidence>
<proteinExistence type="predicted"/>
<gene>
    <name evidence="1" type="ORF">F7Q99_39645</name>
</gene>
<dbReference type="NCBIfam" id="TIGR03930">
    <property type="entry name" value="WXG100_ESAT6"/>
    <property type="match status" value="1"/>
</dbReference>
<name>A0A6N7L5R5_9ACTN</name>
<protein>
    <submittedName>
        <fullName evidence="1">WXG100 family type VII secretion target</fullName>
    </submittedName>
</protein>
<dbReference type="InterPro" id="IPR010310">
    <property type="entry name" value="T7SS_ESAT-6-like"/>
</dbReference>
<dbReference type="Pfam" id="PF06013">
    <property type="entry name" value="WXG100"/>
    <property type="match status" value="1"/>
</dbReference>
<sequence>MALTSVELEGMTAAQGTFQTALDEASGSYAQMEGQIDGLRGSWSGEAAQIYHQAMQDWLTDFQKVNQALSTMLEKLAANTNVYANTHENTQQIAGQVASAMASGVTGLPGFPV</sequence>
<reference evidence="1 2" key="1">
    <citation type="submission" date="2019-09" db="EMBL/GenBank/DDBJ databases">
        <title>Genome Sequences of Streptomyces kaniharaensis ATCC 21070.</title>
        <authorList>
            <person name="Zhu W."/>
            <person name="De Crecy-Lagard V."/>
            <person name="Richards N.G."/>
        </authorList>
    </citation>
    <scope>NUCLEOTIDE SEQUENCE [LARGE SCALE GENOMIC DNA]</scope>
    <source>
        <strain evidence="1 2">SF-557</strain>
    </source>
</reference>
<dbReference type="RefSeq" id="WP_153472317.1">
    <property type="nucleotide sequence ID" value="NZ_WBOF01000015.1"/>
</dbReference>
<comment type="caution">
    <text evidence="1">The sequence shown here is derived from an EMBL/GenBank/DDBJ whole genome shotgun (WGS) entry which is preliminary data.</text>
</comment>
<keyword evidence="2" id="KW-1185">Reference proteome</keyword>
<organism evidence="1 2">
    <name type="scientific">Streptomyces kaniharaensis</name>
    <dbReference type="NCBI Taxonomy" id="212423"/>
    <lineage>
        <taxon>Bacteria</taxon>
        <taxon>Bacillati</taxon>
        <taxon>Actinomycetota</taxon>
        <taxon>Actinomycetes</taxon>
        <taxon>Kitasatosporales</taxon>
        <taxon>Streptomycetaceae</taxon>
        <taxon>Streptomyces</taxon>
    </lineage>
</organism>
<dbReference type="OrthoDB" id="4231069at2"/>